<evidence type="ECO:0000259" key="2">
    <source>
        <dbReference type="Pfam" id="PF05239"/>
    </source>
</evidence>
<dbReference type="Proteomes" id="UP000593737">
    <property type="component" value="Chromosome"/>
</dbReference>
<evidence type="ECO:0000256" key="1">
    <source>
        <dbReference type="SAM" id="SignalP"/>
    </source>
</evidence>
<protein>
    <recommendedName>
        <fullName evidence="2">PRC-barrel domain-containing protein</fullName>
    </recommendedName>
</protein>
<reference evidence="3 4" key="1">
    <citation type="journal article" date="2020" name="ISME J.">
        <title>Enrichment and physiological characterization of a novel comammox Nitrospira indicates ammonium inhibition of complete nitrification.</title>
        <authorList>
            <person name="Sakoula D."/>
            <person name="Koch H."/>
            <person name="Frank J."/>
            <person name="Jetten M.S.M."/>
            <person name="van Kessel M.A.H.J."/>
            <person name="Lucker S."/>
        </authorList>
    </citation>
    <scope>NUCLEOTIDE SEQUENCE [LARGE SCALE GENOMIC DNA]</scope>
    <source>
        <strain evidence="3">Comreactor17</strain>
    </source>
</reference>
<feature type="signal peptide" evidence="1">
    <location>
        <begin position="1"/>
        <end position="29"/>
    </location>
</feature>
<evidence type="ECO:0000313" key="3">
    <source>
        <dbReference type="EMBL" id="QPD04501.1"/>
    </source>
</evidence>
<dbReference type="Gene3D" id="2.30.30.240">
    <property type="entry name" value="PRC-barrel domain"/>
    <property type="match status" value="1"/>
</dbReference>
<dbReference type="InterPro" id="IPR027275">
    <property type="entry name" value="PRC-brl_dom"/>
</dbReference>
<dbReference type="Pfam" id="PF05239">
    <property type="entry name" value="PRC"/>
    <property type="match status" value="1"/>
</dbReference>
<feature type="chain" id="PRO_5032519520" description="PRC-barrel domain-containing protein" evidence="1">
    <location>
        <begin position="30"/>
        <end position="275"/>
    </location>
</feature>
<dbReference type="KEGG" id="nkf:Nkreftii_002275"/>
<keyword evidence="1" id="KW-0732">Signal</keyword>
<dbReference type="EMBL" id="CP047423">
    <property type="protein sequence ID" value="QPD04501.1"/>
    <property type="molecule type" value="Genomic_DNA"/>
</dbReference>
<dbReference type="Gene3D" id="1.20.120.660">
    <property type="entry name" value="IL-4 antagonist (De novo design) like domain"/>
    <property type="match status" value="1"/>
</dbReference>
<name>A0A7S8IZQ6_9BACT</name>
<evidence type="ECO:0000313" key="4">
    <source>
        <dbReference type="Proteomes" id="UP000593737"/>
    </source>
</evidence>
<organism evidence="3 4">
    <name type="scientific">Candidatus Nitrospira kreftii</name>
    <dbReference type="NCBI Taxonomy" id="2652173"/>
    <lineage>
        <taxon>Bacteria</taxon>
        <taxon>Pseudomonadati</taxon>
        <taxon>Nitrospirota</taxon>
        <taxon>Nitrospiria</taxon>
        <taxon>Nitrospirales</taxon>
        <taxon>Nitrospiraceae</taxon>
        <taxon>Nitrospira</taxon>
    </lineage>
</organism>
<feature type="domain" description="PRC-barrel" evidence="2">
    <location>
        <begin position="38"/>
        <end position="115"/>
    </location>
</feature>
<sequence>MKMKRIRRTVLGCGLTVLAMVFAAQTAMAHAGQALEGASKATSLIGKPVHNSEGKDLGEIQDLVINWRDGGVVEYAVLSFGGGLGIGDKYFAIPWVAMALSDDKEHFILNVKEERLKKAPGFDKNNWPDMSNHEWALVIYQFYELDPNVIQAAKRSPSAGGSQKMKGEDQAEFTNDVREAIHHAMEAKSAGTQGKADALVKHAKTSLDLAKQAQRHGHNERLNEGVYALGDAIEHGQQKQTTDATEHMMHAIMKLSQAAGLQIPQGVATGRTPDQ</sequence>
<accession>A0A7S8IZQ6</accession>
<dbReference type="PANTHER" id="PTHR36505:SF1">
    <property type="entry name" value="BLR1072 PROTEIN"/>
    <property type="match status" value="1"/>
</dbReference>
<dbReference type="CDD" id="cd13840">
    <property type="entry name" value="SMBP_like"/>
    <property type="match status" value="1"/>
</dbReference>
<dbReference type="InterPro" id="IPR011033">
    <property type="entry name" value="PRC_barrel-like_sf"/>
</dbReference>
<dbReference type="SUPFAM" id="SSF50346">
    <property type="entry name" value="PRC-barrel domain"/>
    <property type="match status" value="1"/>
</dbReference>
<dbReference type="PANTHER" id="PTHR36505">
    <property type="entry name" value="BLR1072 PROTEIN"/>
    <property type="match status" value="1"/>
</dbReference>
<dbReference type="InterPro" id="IPR031877">
    <property type="entry name" value="SmbP"/>
</dbReference>
<dbReference type="AlphaFoldDB" id="A0A7S8IZQ6"/>
<dbReference type="GO" id="GO:0046872">
    <property type="term" value="F:metal ion binding"/>
    <property type="evidence" value="ECO:0007669"/>
    <property type="project" value="InterPro"/>
</dbReference>
<dbReference type="Pfam" id="PF16785">
    <property type="entry name" value="SMBP"/>
    <property type="match status" value="1"/>
</dbReference>
<gene>
    <name evidence="3" type="ORF">Nkreftii_002275</name>
</gene>
<proteinExistence type="predicted"/>